<accession>A0A7X6MFI8</accession>
<organism evidence="4 5">
    <name type="scientific">Nocardiopsis alborubida</name>
    <dbReference type="NCBI Taxonomy" id="146802"/>
    <lineage>
        <taxon>Bacteria</taxon>
        <taxon>Bacillati</taxon>
        <taxon>Actinomycetota</taxon>
        <taxon>Actinomycetes</taxon>
        <taxon>Streptosporangiales</taxon>
        <taxon>Nocardiopsidaceae</taxon>
        <taxon>Nocardiopsis</taxon>
    </lineage>
</organism>
<dbReference type="EMBL" id="JAAXPG010000020">
    <property type="protein sequence ID" value="NKZ00095.1"/>
    <property type="molecule type" value="Genomic_DNA"/>
</dbReference>
<evidence type="ECO:0000313" key="4">
    <source>
        <dbReference type="EMBL" id="NKZ00095.1"/>
    </source>
</evidence>
<dbReference type="InterPro" id="IPR000644">
    <property type="entry name" value="CBS_dom"/>
</dbReference>
<dbReference type="Gene3D" id="3.10.580.10">
    <property type="entry name" value="CBS-domain"/>
    <property type="match status" value="1"/>
</dbReference>
<evidence type="ECO:0000256" key="2">
    <source>
        <dbReference type="SAM" id="MobiDB-lite"/>
    </source>
</evidence>
<dbReference type="RefSeq" id="WP_061080235.1">
    <property type="nucleotide sequence ID" value="NZ_JAAXPG010000020.1"/>
</dbReference>
<feature type="region of interest" description="Disordered" evidence="2">
    <location>
        <begin position="54"/>
        <end position="84"/>
    </location>
</feature>
<evidence type="ECO:0000259" key="3">
    <source>
        <dbReference type="PROSITE" id="PS51371"/>
    </source>
</evidence>
<keyword evidence="1" id="KW-0129">CBS domain</keyword>
<keyword evidence="5" id="KW-1185">Reference proteome</keyword>
<dbReference type="Proteomes" id="UP000553209">
    <property type="component" value="Unassembled WGS sequence"/>
</dbReference>
<gene>
    <name evidence="4" type="ORF">HGB44_20835</name>
</gene>
<protein>
    <submittedName>
        <fullName evidence="4">CBS domain-containing protein</fullName>
    </submittedName>
</protein>
<dbReference type="Pfam" id="PF00571">
    <property type="entry name" value="CBS"/>
    <property type="match status" value="1"/>
</dbReference>
<dbReference type="SUPFAM" id="SSF54631">
    <property type="entry name" value="CBS-domain pair"/>
    <property type="match status" value="1"/>
</dbReference>
<dbReference type="AlphaFoldDB" id="A0A7X6MFI8"/>
<feature type="domain" description="CBS" evidence="3">
    <location>
        <begin position="90"/>
        <end position="147"/>
    </location>
</feature>
<comment type="caution">
    <text evidence="4">The sequence shown here is derived from an EMBL/GenBank/DDBJ whole genome shotgun (WGS) entry which is preliminary data.</text>
</comment>
<evidence type="ECO:0000313" key="5">
    <source>
        <dbReference type="Proteomes" id="UP000553209"/>
    </source>
</evidence>
<name>A0A7X6MFI8_9ACTN</name>
<dbReference type="InterPro" id="IPR046342">
    <property type="entry name" value="CBS_dom_sf"/>
</dbReference>
<evidence type="ECO:0000256" key="1">
    <source>
        <dbReference type="PROSITE-ProRule" id="PRU00703"/>
    </source>
</evidence>
<reference evidence="4 5" key="1">
    <citation type="submission" date="2020-04" db="EMBL/GenBank/DDBJ databases">
        <title>MicrobeNet Type strains.</title>
        <authorList>
            <person name="Nicholson A.C."/>
        </authorList>
    </citation>
    <scope>NUCLEOTIDE SEQUENCE [LARGE SCALE GENOMIC DNA]</scope>
    <source>
        <strain evidence="4 5">ATCC 23612</strain>
    </source>
</reference>
<proteinExistence type="predicted"/>
<dbReference type="PROSITE" id="PS51371">
    <property type="entry name" value="CBS"/>
    <property type="match status" value="1"/>
</dbReference>
<sequence length="260" mass="28872">MTIRKFPSYWNVARRTPSSEAAIQSDLEEKGLTTQPSFTEGWIDNTIDIVRAGEEPTNEEATSTPLRENEVEEPFESTSSTLRGGGLEAANRKVVSVRPQDTVRKAVTTMISRNFSQLAVIADDGLRHGVVSWESIGKMRLGGFEPTSVDQVKASVPVVEQDDLLLNQIPHIYGHGFVLVRNSDLKSVSGIITTAVPPRQGRGSGHRIRLVRARNLRVSDFRGDSRIPKDFSPGHQRRLFPQDPTRLQNYARTTPCPLTT</sequence>
<feature type="region of interest" description="Disordered" evidence="2">
    <location>
        <begin position="224"/>
        <end position="260"/>
    </location>
</feature>
<feature type="compositionally biased region" description="Polar residues" evidence="2">
    <location>
        <begin position="245"/>
        <end position="260"/>
    </location>
</feature>